<comment type="caution">
    <text evidence="1">The sequence shown here is derived from an EMBL/GenBank/DDBJ whole genome shotgun (WGS) entry which is preliminary data.</text>
</comment>
<keyword evidence="2" id="KW-1185">Reference proteome</keyword>
<evidence type="ECO:0000313" key="1">
    <source>
        <dbReference type="EMBL" id="PSU48411.1"/>
    </source>
</evidence>
<gene>
    <name evidence="1" type="ORF">C9J12_12430</name>
</gene>
<dbReference type="Proteomes" id="UP000240987">
    <property type="component" value="Unassembled WGS sequence"/>
</dbReference>
<accession>A0A2T3JHL7</accession>
<organism evidence="1 2">
    <name type="scientific">Photobacterium frigidiphilum</name>
    <dbReference type="NCBI Taxonomy" id="264736"/>
    <lineage>
        <taxon>Bacteria</taxon>
        <taxon>Pseudomonadati</taxon>
        <taxon>Pseudomonadota</taxon>
        <taxon>Gammaproteobacteria</taxon>
        <taxon>Vibrionales</taxon>
        <taxon>Vibrionaceae</taxon>
        <taxon>Photobacterium</taxon>
    </lineage>
</organism>
<proteinExistence type="predicted"/>
<sequence>MDSFAAAEKALSEMLKGVESGTTVVDSSTIIKEPQKPAKSDERFDYRQALTDFADEVPGRQKAVIKRMPLYKINNLIAVLHEFKEEARLVRMNEILALMEKDGVHPEELMGSDIVSEDNVAE</sequence>
<dbReference type="OrthoDB" id="5822454at2"/>
<name>A0A2T3JHL7_9GAMM</name>
<dbReference type="EMBL" id="PYMJ01000010">
    <property type="protein sequence ID" value="PSU48411.1"/>
    <property type="molecule type" value="Genomic_DNA"/>
</dbReference>
<protein>
    <submittedName>
        <fullName evidence="1">Uncharacterized protein</fullName>
    </submittedName>
</protein>
<reference evidence="1 2" key="1">
    <citation type="submission" date="2018-01" db="EMBL/GenBank/DDBJ databases">
        <title>Whole genome sequencing of Histamine producing bacteria.</title>
        <authorList>
            <person name="Butler K."/>
        </authorList>
    </citation>
    <scope>NUCLEOTIDE SEQUENCE [LARGE SCALE GENOMIC DNA]</scope>
    <source>
        <strain evidence="1 2">JCM 12947</strain>
    </source>
</reference>
<dbReference type="RefSeq" id="WP_011218739.1">
    <property type="nucleotide sequence ID" value="NZ_PYMJ01000010.1"/>
</dbReference>
<dbReference type="AlphaFoldDB" id="A0A2T3JHL7"/>
<evidence type="ECO:0000313" key="2">
    <source>
        <dbReference type="Proteomes" id="UP000240987"/>
    </source>
</evidence>